<evidence type="ECO:0000313" key="1">
    <source>
        <dbReference type="EMBL" id="EUB60197.1"/>
    </source>
</evidence>
<proteinExistence type="predicted"/>
<dbReference type="GeneID" id="36340622"/>
<gene>
    <name evidence="1" type="ORF">EGR_04907</name>
</gene>
<accession>W6UPJ8</accession>
<name>W6UPJ8_ECHGR</name>
<dbReference type="EMBL" id="APAU02000033">
    <property type="protein sequence ID" value="EUB60197.1"/>
    <property type="molecule type" value="Genomic_DNA"/>
</dbReference>
<comment type="caution">
    <text evidence="1">The sequence shown here is derived from an EMBL/GenBank/DDBJ whole genome shotgun (WGS) entry which is preliminary data.</text>
</comment>
<protein>
    <submittedName>
        <fullName evidence="1">Uncharacterized protein</fullName>
    </submittedName>
</protein>
<evidence type="ECO:0000313" key="2">
    <source>
        <dbReference type="Proteomes" id="UP000019149"/>
    </source>
</evidence>
<dbReference type="AlphaFoldDB" id="W6UPJ8"/>
<dbReference type="CTD" id="36340622"/>
<dbReference type="KEGG" id="egl:EGR_04907"/>
<dbReference type="Proteomes" id="UP000019149">
    <property type="component" value="Unassembled WGS sequence"/>
</dbReference>
<dbReference type="RefSeq" id="XP_024351393.1">
    <property type="nucleotide sequence ID" value="XM_024494156.1"/>
</dbReference>
<organism evidence="1 2">
    <name type="scientific">Echinococcus granulosus</name>
    <name type="common">Hydatid tapeworm</name>
    <dbReference type="NCBI Taxonomy" id="6210"/>
    <lineage>
        <taxon>Eukaryota</taxon>
        <taxon>Metazoa</taxon>
        <taxon>Spiralia</taxon>
        <taxon>Lophotrochozoa</taxon>
        <taxon>Platyhelminthes</taxon>
        <taxon>Cestoda</taxon>
        <taxon>Eucestoda</taxon>
        <taxon>Cyclophyllidea</taxon>
        <taxon>Taeniidae</taxon>
        <taxon>Echinococcus</taxon>
        <taxon>Echinococcus granulosus group</taxon>
    </lineage>
</organism>
<reference evidence="1 2" key="1">
    <citation type="journal article" date="2013" name="Nat. Genet.">
        <title>The genome of the hydatid tapeworm Echinococcus granulosus.</title>
        <authorList>
            <person name="Zheng H."/>
            <person name="Zhang W."/>
            <person name="Zhang L."/>
            <person name="Zhang Z."/>
            <person name="Li J."/>
            <person name="Lu G."/>
            <person name="Zhu Y."/>
            <person name="Wang Y."/>
            <person name="Huang Y."/>
            <person name="Liu J."/>
            <person name="Kang H."/>
            <person name="Chen J."/>
            <person name="Wang L."/>
            <person name="Chen A."/>
            <person name="Yu S."/>
            <person name="Gao Z."/>
            <person name="Jin L."/>
            <person name="Gu W."/>
            <person name="Wang Z."/>
            <person name="Zhao L."/>
            <person name="Shi B."/>
            <person name="Wen H."/>
            <person name="Lin R."/>
            <person name="Jones M.K."/>
            <person name="Brejova B."/>
            <person name="Vinar T."/>
            <person name="Zhao G."/>
            <person name="McManus D.P."/>
            <person name="Chen Z."/>
            <person name="Zhou Y."/>
            <person name="Wang S."/>
        </authorList>
    </citation>
    <scope>NUCLEOTIDE SEQUENCE [LARGE SCALE GENOMIC DNA]</scope>
</reference>
<keyword evidence="2" id="KW-1185">Reference proteome</keyword>
<sequence>MMMGLEEEVVVYTSSKYIQPSFIHPSIHPSIFNKFTSLTPFFLCHGYVYLPSWAFTPSSKFMHQADRFQASIHPSLIGYNTSNNLRSATSLRLSPFINFVTSNYPSIPPLAHRFTRAKRKQLTSWKTCRLTFTHHPSARPLIRELINQKNKIIETVVHGGGNLRSSVRTRNLCIYCCSTESPQRRISDTTTKLRGKVCQEAPILAACWKKWKSGRKVNDMPKNTPLKFKWRYFMLLEHQAELMNYPETKYSQEVEEGRVGVSEVWKKQRFIIECTPFQKTLITGHTGNLLSDDEERGECVEEGKVENLQQVYNLGCKQISCDLSNVDWLYVSSSKVIDL</sequence>